<dbReference type="SMART" id="SM00326">
    <property type="entry name" value="SH3"/>
    <property type="match status" value="1"/>
</dbReference>
<dbReference type="GO" id="GO:0005886">
    <property type="term" value="C:plasma membrane"/>
    <property type="evidence" value="ECO:0007669"/>
    <property type="project" value="TreeGrafter"/>
</dbReference>
<dbReference type="SUPFAM" id="SSF48366">
    <property type="entry name" value="Ras GEF"/>
    <property type="match status" value="1"/>
</dbReference>
<keyword evidence="10" id="KW-1185">Reference proteome</keyword>
<proteinExistence type="predicted"/>
<dbReference type="PANTHER" id="PTHR23113">
    <property type="entry name" value="GUANINE NUCLEOTIDE EXCHANGE FACTOR"/>
    <property type="match status" value="1"/>
</dbReference>
<dbReference type="GO" id="GO:0005085">
    <property type="term" value="F:guanyl-nucleotide exchange factor activity"/>
    <property type="evidence" value="ECO:0007669"/>
    <property type="project" value="UniProtKB-KW"/>
</dbReference>
<dbReference type="InterPro" id="IPR008937">
    <property type="entry name" value="Ras-like_GEF"/>
</dbReference>
<dbReference type="InterPro" id="IPR023578">
    <property type="entry name" value="Ras_GEF_dom_sf"/>
</dbReference>
<dbReference type="InterPro" id="IPR019804">
    <property type="entry name" value="Ras_G-nucl-exch_fac_CS"/>
</dbReference>
<dbReference type="Proteomes" id="UP001161017">
    <property type="component" value="Unassembled WGS sequence"/>
</dbReference>
<dbReference type="PROSITE" id="PS50002">
    <property type="entry name" value="SH3"/>
    <property type="match status" value="1"/>
</dbReference>
<dbReference type="SMART" id="SM00147">
    <property type="entry name" value="RasGEF"/>
    <property type="match status" value="1"/>
</dbReference>
<evidence type="ECO:0000313" key="9">
    <source>
        <dbReference type="EMBL" id="MDI1487173.1"/>
    </source>
</evidence>
<dbReference type="InterPro" id="IPR036028">
    <property type="entry name" value="SH3-like_dom_sf"/>
</dbReference>
<protein>
    <submittedName>
        <fullName evidence="9">Ras guanine nucleotide exchange factor bud5</fullName>
    </submittedName>
</protein>
<dbReference type="InterPro" id="IPR001895">
    <property type="entry name" value="RASGEF_cat_dom"/>
</dbReference>
<dbReference type="PROSITE" id="PS00720">
    <property type="entry name" value="RASGEF"/>
    <property type="match status" value="1"/>
</dbReference>
<feature type="compositionally biased region" description="Polar residues" evidence="5">
    <location>
        <begin position="304"/>
        <end position="320"/>
    </location>
</feature>
<dbReference type="AlphaFoldDB" id="A0AA43TT21"/>
<feature type="domain" description="N-terminal Ras-GEF" evidence="8">
    <location>
        <begin position="705"/>
        <end position="825"/>
    </location>
</feature>
<evidence type="ECO:0000256" key="4">
    <source>
        <dbReference type="PROSITE-ProRule" id="PRU00192"/>
    </source>
</evidence>
<dbReference type="InterPro" id="IPR001452">
    <property type="entry name" value="SH3_domain"/>
</dbReference>
<dbReference type="PANTHER" id="PTHR23113:SF354">
    <property type="entry name" value="BUD SITE SELECTION PROTEIN 5"/>
    <property type="match status" value="1"/>
</dbReference>
<dbReference type="InterPro" id="IPR036964">
    <property type="entry name" value="RASGEF_cat_dom_sf"/>
</dbReference>
<keyword evidence="2 3" id="KW-0344">Guanine-nucleotide releasing factor</keyword>
<evidence type="ECO:0000256" key="5">
    <source>
        <dbReference type="SAM" id="MobiDB-lite"/>
    </source>
</evidence>
<dbReference type="Pfam" id="PF00618">
    <property type="entry name" value="RasGEF_N"/>
    <property type="match status" value="1"/>
</dbReference>
<sequence>MDERCHNSVHVSPLHIRKAKRDAMQDDGAINTHEAACNVHRSAGQMTPPLTPSDAGYSFNDFQVYLRAFYHYHPQYEAETSTVTLPLNTGDLILVHSIHTNGWADGTLLSSGARGWLPTNYCEGYQSEPTSTLMRALTIFWDLVKTSARRGDYSALRNSDYVRGIVAGVRCLLEQTQCLSRECPLVVSSLGIRRTRRALLSDLSSFVKAQKAVEAEISKRDEDSICEIDFEGLVLKAFKTVIRAVRFLDIWEEHMQNIGGPANDNQIPPTPPADRANFAGEAQTSLTTSETHDSALANPANGRNGEQSPRPSYNRASTSFIRPGDRNSCGIGIKPLSTQGPGHVAHRASCVVHPGTQNLASEKLHSLNDRLITNLGYFLGCNISSRSSSELIGLTKNAVGAGRDLYNLISEVWDRDWRRSHSLDEARDQMYTKISQLADVARNMFHPLSPGDEDDVVHCEGQPLTDAATACVRIAGECVDECRAIIDRIGDFTFAPTGLGVTDVETGSQAHTSAEPLGLTHEERGSLHPSHETPTPQPPKEVTTSFDSMSSMDSSAPEDFQPVEEFQLMPEESTGETLDSSAEVLLPPLPAFAPTLLTQDEQYPSADSSPISQNSDSSSSRGWPSRKGSIGVSSAGESSGYIGSMRASETSTRATSPDHDHPPFLDMKRNESFTTDLASSQQLEGEAEMENDLLERTYANELVYKDGNVTGGTLPALIERLTTPDSTPDATFVSTFYLTFRLFATPVEFAEALIDRYEYVGDSPRVAGPVRLRVYNVFKNWLESHWRNDCDKPALELISNFATRQLQIVLPKAGKRLTSLVDQVTTVNGPLVPRLISSIGKTNTSIAQYIPPDTPLPPAVVNKSQLNALRNWKLGTGTVSILDFDPLELARQLTIKESQIFCSILPEELLASEWTKQTGSMAVNVRAMSRLSTDLANLVADNILHDLDPKKRAMIIKQWTKVALKLLDLSNYHSLMAVVCSLTQSTIMRLKRTWELVSSKTKLRLDRLKKIINHDRNYASLRQTFQKQTPPCVPWVGLYLTDLTFIDAGNQCTRQLPSKTLFDGCSKSVINFDKHMKTAKIISELQRFQVPYRLNEVAELQTWLQDQLVRVRTINQSEVVKDYYRRSLLLEPRASPDTQTSASGREKFEMFFLGSKSSNSSFMHHTSNSPALPQA</sequence>
<accession>A0AA43TT21</accession>
<dbReference type="SUPFAM" id="SSF50044">
    <property type="entry name" value="SH3-domain"/>
    <property type="match status" value="1"/>
</dbReference>
<name>A0AA43TT21_9LECA</name>
<feature type="compositionally biased region" description="Low complexity" evidence="5">
    <location>
        <begin position="545"/>
        <end position="555"/>
    </location>
</feature>
<dbReference type="Gene3D" id="2.30.30.40">
    <property type="entry name" value="SH3 Domains"/>
    <property type="match status" value="1"/>
</dbReference>
<dbReference type="SMART" id="SM00229">
    <property type="entry name" value="RasGEFN"/>
    <property type="match status" value="1"/>
</dbReference>
<dbReference type="Pfam" id="PF00617">
    <property type="entry name" value="RasGEF"/>
    <property type="match status" value="1"/>
</dbReference>
<dbReference type="CDD" id="cd06224">
    <property type="entry name" value="REM"/>
    <property type="match status" value="1"/>
</dbReference>
<feature type="domain" description="SH3" evidence="6">
    <location>
        <begin position="61"/>
        <end position="127"/>
    </location>
</feature>
<dbReference type="Gene3D" id="1.20.870.10">
    <property type="entry name" value="Son of sevenless (SoS) protein Chain: S domain 1"/>
    <property type="match status" value="1"/>
</dbReference>
<gene>
    <name evidence="9" type="primary">BUD5</name>
    <name evidence="9" type="ORF">OHK93_006441</name>
</gene>
<evidence type="ECO:0000256" key="3">
    <source>
        <dbReference type="PROSITE-ProRule" id="PRU00168"/>
    </source>
</evidence>
<evidence type="ECO:0000313" key="10">
    <source>
        <dbReference type="Proteomes" id="UP001161017"/>
    </source>
</evidence>
<feature type="compositionally biased region" description="Low complexity" evidence="5">
    <location>
        <begin position="605"/>
        <end position="629"/>
    </location>
</feature>
<keyword evidence="1 4" id="KW-0728">SH3 domain</keyword>
<reference evidence="9" key="1">
    <citation type="journal article" date="2023" name="Genome Biol. Evol.">
        <title>First Whole Genome Sequence and Flow Cytometry Genome Size Data for the Lichen-Forming Fungus Ramalina farinacea (Ascomycota).</title>
        <authorList>
            <person name="Llewellyn T."/>
            <person name="Mian S."/>
            <person name="Hill R."/>
            <person name="Leitch I.J."/>
            <person name="Gaya E."/>
        </authorList>
    </citation>
    <scope>NUCLEOTIDE SEQUENCE</scope>
    <source>
        <strain evidence="9">LIQ254RAFAR</strain>
    </source>
</reference>
<evidence type="ECO:0000259" key="7">
    <source>
        <dbReference type="PROSITE" id="PS50009"/>
    </source>
</evidence>
<dbReference type="EMBL" id="JAPUFD010000005">
    <property type="protein sequence ID" value="MDI1487173.1"/>
    <property type="molecule type" value="Genomic_DNA"/>
</dbReference>
<dbReference type="Gene3D" id="1.10.840.10">
    <property type="entry name" value="Ras guanine-nucleotide exchange factors catalytic domain"/>
    <property type="match status" value="1"/>
</dbReference>
<feature type="region of interest" description="Disordered" evidence="5">
    <location>
        <begin position="602"/>
        <end position="666"/>
    </location>
</feature>
<dbReference type="PROSITE" id="PS50212">
    <property type="entry name" value="RASGEF_NTER"/>
    <property type="match status" value="1"/>
</dbReference>
<feature type="region of interest" description="Disordered" evidence="5">
    <location>
        <begin position="284"/>
        <end position="320"/>
    </location>
</feature>
<feature type="compositionally biased region" description="Basic and acidic residues" evidence="5">
    <location>
        <begin position="522"/>
        <end position="531"/>
    </location>
</feature>
<dbReference type="GO" id="GO:0007265">
    <property type="term" value="P:Ras protein signal transduction"/>
    <property type="evidence" value="ECO:0007669"/>
    <property type="project" value="TreeGrafter"/>
</dbReference>
<feature type="domain" description="Ras-GEF" evidence="7">
    <location>
        <begin position="885"/>
        <end position="1133"/>
    </location>
</feature>
<organism evidence="9 10">
    <name type="scientific">Ramalina farinacea</name>
    <dbReference type="NCBI Taxonomy" id="258253"/>
    <lineage>
        <taxon>Eukaryota</taxon>
        <taxon>Fungi</taxon>
        <taxon>Dikarya</taxon>
        <taxon>Ascomycota</taxon>
        <taxon>Pezizomycotina</taxon>
        <taxon>Lecanoromycetes</taxon>
        <taxon>OSLEUM clade</taxon>
        <taxon>Lecanoromycetidae</taxon>
        <taxon>Lecanorales</taxon>
        <taxon>Lecanorineae</taxon>
        <taxon>Ramalinaceae</taxon>
        <taxon>Ramalina</taxon>
    </lineage>
</organism>
<dbReference type="PROSITE" id="PS50009">
    <property type="entry name" value="RASGEF_CAT"/>
    <property type="match status" value="1"/>
</dbReference>
<evidence type="ECO:0000256" key="1">
    <source>
        <dbReference type="ARBA" id="ARBA00022443"/>
    </source>
</evidence>
<evidence type="ECO:0000259" key="8">
    <source>
        <dbReference type="PROSITE" id="PS50212"/>
    </source>
</evidence>
<comment type="caution">
    <text evidence="9">The sequence shown here is derived from an EMBL/GenBank/DDBJ whole genome shotgun (WGS) entry which is preliminary data.</text>
</comment>
<feature type="compositionally biased region" description="Basic and acidic residues" evidence="5">
    <location>
        <begin position="656"/>
        <end position="666"/>
    </location>
</feature>
<feature type="region of interest" description="Disordered" evidence="5">
    <location>
        <begin position="522"/>
        <end position="559"/>
    </location>
</feature>
<dbReference type="CDD" id="cd00155">
    <property type="entry name" value="RasGEF"/>
    <property type="match status" value="1"/>
</dbReference>
<dbReference type="InterPro" id="IPR000651">
    <property type="entry name" value="Ras-like_Gua-exchang_fac_N"/>
</dbReference>
<evidence type="ECO:0000259" key="6">
    <source>
        <dbReference type="PROSITE" id="PS50002"/>
    </source>
</evidence>
<evidence type="ECO:0000256" key="2">
    <source>
        <dbReference type="ARBA" id="ARBA00022658"/>
    </source>
</evidence>